<dbReference type="VEuPathDB" id="FungiDB:PYU1_G002610"/>
<reference evidence="2" key="1">
    <citation type="journal article" date="2010" name="Genome Biol.">
        <title>Genome sequence of the necrotrophic plant pathogen Pythium ultimum reveals original pathogenicity mechanisms and effector repertoire.</title>
        <authorList>
            <person name="Levesque C.A."/>
            <person name="Brouwer H."/>
            <person name="Cano L."/>
            <person name="Hamilton J.P."/>
            <person name="Holt C."/>
            <person name="Huitema E."/>
            <person name="Raffaele S."/>
            <person name="Robideau G.P."/>
            <person name="Thines M."/>
            <person name="Win J."/>
            <person name="Zerillo M.M."/>
            <person name="Beakes G.W."/>
            <person name="Boore J.L."/>
            <person name="Busam D."/>
            <person name="Dumas B."/>
            <person name="Ferriera S."/>
            <person name="Fuerstenberg S.I."/>
            <person name="Gachon C.M."/>
            <person name="Gaulin E."/>
            <person name="Govers F."/>
            <person name="Grenville-Briggs L."/>
            <person name="Horner N."/>
            <person name="Hostetler J."/>
            <person name="Jiang R.H."/>
            <person name="Johnson J."/>
            <person name="Krajaejun T."/>
            <person name="Lin H."/>
            <person name="Meijer H.J."/>
            <person name="Moore B."/>
            <person name="Morris P."/>
            <person name="Phuntmart V."/>
            <person name="Puiu D."/>
            <person name="Shetty J."/>
            <person name="Stajich J.E."/>
            <person name="Tripathy S."/>
            <person name="Wawra S."/>
            <person name="van West P."/>
            <person name="Whitty B.R."/>
            <person name="Coutinho P.M."/>
            <person name="Henrissat B."/>
            <person name="Martin F."/>
            <person name="Thomas P.D."/>
            <person name="Tyler B.M."/>
            <person name="De Vries R.P."/>
            <person name="Kamoun S."/>
            <person name="Yandell M."/>
            <person name="Tisserat N."/>
            <person name="Buell C.R."/>
        </authorList>
    </citation>
    <scope>NUCLEOTIDE SEQUENCE</scope>
    <source>
        <strain evidence="2">DAOM:BR144</strain>
    </source>
</reference>
<dbReference type="InParanoid" id="K3WCC2"/>
<evidence type="ECO:0000313" key="1">
    <source>
        <dbReference type="EnsemblProtists" id="PYU1_T002613"/>
    </source>
</evidence>
<proteinExistence type="predicted"/>
<reference evidence="1" key="3">
    <citation type="submission" date="2014-11" db="UniProtKB">
        <authorList>
            <consortium name="EnsemblProtists"/>
        </authorList>
    </citation>
    <scope>IDENTIFICATION</scope>
    <source>
        <strain evidence="1">DAOM BR144</strain>
    </source>
</reference>
<dbReference type="EnsemblProtists" id="PYU1_T002612">
    <property type="protein sequence ID" value="PYU1_T002612"/>
    <property type="gene ID" value="PYU1_G002609"/>
</dbReference>
<dbReference type="VEuPathDB" id="FungiDB:PYU1_G002609"/>
<dbReference type="EnsemblProtists" id="PYU1_T002613">
    <property type="protein sequence ID" value="PYU1_T002613"/>
    <property type="gene ID" value="PYU1_G002610"/>
</dbReference>
<keyword evidence="2" id="KW-1185">Reference proteome</keyword>
<evidence type="ECO:0000313" key="2">
    <source>
        <dbReference type="Proteomes" id="UP000019132"/>
    </source>
</evidence>
<dbReference type="eggNOG" id="ENOG502SKBJ">
    <property type="taxonomic scope" value="Eukaryota"/>
</dbReference>
<accession>K3WCC2</accession>
<sequence>MGNFASTITFSPLHRSSLLRPSKTTVEPYPCDFVTIDFSWLEADTQVSFDELGQELEIATTTLKTYGLPASSSLTSYLAKAIPAYVSTPWVLTSAIRRCQETMRGLVVRSTSSVFAAAAPAPVALDSAQCELDDEHFFDEFHQVFEPRFMAKKMQVPSFIVPPETNVEIVGAPTKTMFSKMKSLYDAEDDDDEFSDCMSYTTDTTELLSECESDKCCYDFGDSETEDERPEAADDSSCFSYHDNDCDEDEDCETMAERLLRMASSCSDINLYVDDYLCQCGECPHYKLIAYEVKRYGTYANDAELRSLTRILQAFSTYNEAVGYDCNMILTAEECLQLWDGDEDLAFTSFVMLCDEVPHLCGA</sequence>
<organism evidence="1 2">
    <name type="scientific">Globisporangium ultimum (strain ATCC 200006 / CBS 805.95 / DAOM BR144)</name>
    <name type="common">Pythium ultimum</name>
    <dbReference type="NCBI Taxonomy" id="431595"/>
    <lineage>
        <taxon>Eukaryota</taxon>
        <taxon>Sar</taxon>
        <taxon>Stramenopiles</taxon>
        <taxon>Oomycota</taxon>
        <taxon>Peronosporomycetes</taxon>
        <taxon>Pythiales</taxon>
        <taxon>Pythiaceae</taxon>
        <taxon>Globisporangium</taxon>
    </lineage>
</organism>
<name>K3WCC2_GLOUD</name>
<dbReference type="HOGENOM" id="CLU_800455_0_0_1"/>
<dbReference type="AlphaFoldDB" id="K3WCC2"/>
<reference evidence="2" key="2">
    <citation type="submission" date="2010-04" db="EMBL/GenBank/DDBJ databases">
        <authorList>
            <person name="Buell R."/>
            <person name="Hamilton J."/>
            <person name="Hostetler J."/>
        </authorList>
    </citation>
    <scope>NUCLEOTIDE SEQUENCE [LARGE SCALE GENOMIC DNA]</scope>
    <source>
        <strain evidence="2">DAOM:BR144</strain>
    </source>
</reference>
<dbReference type="Proteomes" id="UP000019132">
    <property type="component" value="Unassembled WGS sequence"/>
</dbReference>
<protein>
    <submittedName>
        <fullName evidence="1">Uncharacterized protein</fullName>
    </submittedName>
</protein>